<evidence type="ECO:0000256" key="1">
    <source>
        <dbReference type="SAM" id="Coils"/>
    </source>
</evidence>
<evidence type="ECO:0000313" key="3">
    <source>
        <dbReference type="Proteomes" id="UP001235030"/>
    </source>
</evidence>
<dbReference type="EMBL" id="CP101637">
    <property type="protein sequence ID" value="WMT81219.1"/>
    <property type="molecule type" value="Genomic_DNA"/>
</dbReference>
<gene>
    <name evidence="2" type="ORF">TEMA_15530</name>
</gene>
<dbReference type="PROSITE" id="PS51257">
    <property type="entry name" value="PROKAR_LIPOPROTEIN"/>
    <property type="match status" value="1"/>
</dbReference>
<evidence type="ECO:0000313" key="2">
    <source>
        <dbReference type="EMBL" id="WMT81219.1"/>
    </source>
</evidence>
<feature type="coiled-coil region" evidence="1">
    <location>
        <begin position="40"/>
        <end position="97"/>
    </location>
</feature>
<organism evidence="2 3">
    <name type="scientific">Terrisporobacter mayombei</name>
    <dbReference type="NCBI Taxonomy" id="1541"/>
    <lineage>
        <taxon>Bacteria</taxon>
        <taxon>Bacillati</taxon>
        <taxon>Bacillota</taxon>
        <taxon>Clostridia</taxon>
        <taxon>Peptostreptococcales</taxon>
        <taxon>Peptostreptococcaceae</taxon>
        <taxon>Terrisporobacter</taxon>
    </lineage>
</organism>
<name>A0ABY9Q1S7_9FIRM</name>
<evidence type="ECO:0008006" key="4">
    <source>
        <dbReference type="Google" id="ProtNLM"/>
    </source>
</evidence>
<proteinExistence type="predicted"/>
<dbReference type="Proteomes" id="UP001235030">
    <property type="component" value="Chromosome"/>
</dbReference>
<accession>A0ABY9Q1S7</accession>
<sequence length="206" mass="24987">MRKILSLGLFIIVCCGFMVGCQSKMSNEEMEKYCDYESDIESMNMDSNQIKKRVDEYIEKFDIPDIEYTLNINSDDLECYKDELKEYNEKLNSMDISKFKNFYENAQEYRGTNKKEEHDKYEKTQKKIFNIKRKFAYYSEIIPYILDDKITESERKEIKQLQELSLYHIDNKTLEKFPSRFTDKDIKKQNDIYKKYNINEDEFSEM</sequence>
<reference evidence="2 3" key="1">
    <citation type="submission" date="2022-07" db="EMBL/GenBank/DDBJ databases">
        <title>Genome sequence of Terrisporobacter mayombei DSM6539.</title>
        <authorList>
            <person name="Boeer T."/>
            <person name="Bengelsdorf F.R."/>
            <person name="Daniel R."/>
            <person name="Poehlein A."/>
        </authorList>
    </citation>
    <scope>NUCLEOTIDE SEQUENCE [LARGE SCALE GENOMIC DNA]</scope>
    <source>
        <strain evidence="2 3">DSM 6539</strain>
    </source>
</reference>
<keyword evidence="3" id="KW-1185">Reference proteome</keyword>
<dbReference type="RefSeq" id="WP_228103398.1">
    <property type="nucleotide sequence ID" value="NZ_CP101637.1"/>
</dbReference>
<keyword evidence="1" id="KW-0175">Coiled coil</keyword>
<protein>
    <recommendedName>
        <fullName evidence="4">NDxxF motif lipoprotein</fullName>
    </recommendedName>
</protein>